<dbReference type="GO" id="GO:0005634">
    <property type="term" value="C:nucleus"/>
    <property type="evidence" value="ECO:0007669"/>
    <property type="project" value="TreeGrafter"/>
</dbReference>
<dbReference type="InterPro" id="IPR031737">
    <property type="entry name" value="CNDH2_C"/>
</dbReference>
<feature type="compositionally biased region" description="Acidic residues" evidence="1">
    <location>
        <begin position="48"/>
        <end position="58"/>
    </location>
</feature>
<accession>A0AAX6E0D7</accession>
<dbReference type="PANTHER" id="PTHR14324">
    <property type="entry name" value="CONDENSIN-2 COMPLEX SUBUNIT H2"/>
    <property type="match status" value="1"/>
</dbReference>
<evidence type="ECO:0000259" key="2">
    <source>
        <dbReference type="Pfam" id="PF16858"/>
    </source>
</evidence>
<dbReference type="PANTHER" id="PTHR14324:SF3">
    <property type="entry name" value="CONDENSIN-2 COMPLEX SUBUNIT H2"/>
    <property type="match status" value="1"/>
</dbReference>
<dbReference type="InterPro" id="IPR031739">
    <property type="entry name" value="Ncaph2"/>
</dbReference>
<feature type="region of interest" description="Disordered" evidence="1">
    <location>
        <begin position="248"/>
        <end position="321"/>
    </location>
</feature>
<dbReference type="Pfam" id="PF16858">
    <property type="entry name" value="CNDH2_C"/>
    <property type="match status" value="1"/>
</dbReference>
<dbReference type="GO" id="GO:0003682">
    <property type="term" value="F:chromatin binding"/>
    <property type="evidence" value="ECO:0007669"/>
    <property type="project" value="TreeGrafter"/>
</dbReference>
<comment type="caution">
    <text evidence="3">The sequence shown here is derived from an EMBL/GenBank/DDBJ whole genome shotgun (WGS) entry which is preliminary data.</text>
</comment>
<evidence type="ECO:0000313" key="3">
    <source>
        <dbReference type="EMBL" id="KAJ6797587.1"/>
    </source>
</evidence>
<dbReference type="GO" id="GO:0010032">
    <property type="term" value="P:meiotic chromosome condensation"/>
    <property type="evidence" value="ECO:0007669"/>
    <property type="project" value="TreeGrafter"/>
</dbReference>
<dbReference type="Proteomes" id="UP001140949">
    <property type="component" value="Unassembled WGS sequence"/>
</dbReference>
<name>A0AAX6E0D7_IRIPA</name>
<dbReference type="GO" id="GO:0000796">
    <property type="term" value="C:condensin complex"/>
    <property type="evidence" value="ECO:0007669"/>
    <property type="project" value="TreeGrafter"/>
</dbReference>
<keyword evidence="4" id="KW-1185">Reference proteome</keyword>
<feature type="compositionally biased region" description="Basic residues" evidence="1">
    <location>
        <begin position="251"/>
        <end position="263"/>
    </location>
</feature>
<proteinExistence type="predicted"/>
<dbReference type="GO" id="GO:0051306">
    <property type="term" value="P:mitotic sister chromatid separation"/>
    <property type="evidence" value="ECO:0007669"/>
    <property type="project" value="TreeGrafter"/>
</dbReference>
<organism evidence="3 4">
    <name type="scientific">Iris pallida</name>
    <name type="common">Sweet iris</name>
    <dbReference type="NCBI Taxonomy" id="29817"/>
    <lineage>
        <taxon>Eukaryota</taxon>
        <taxon>Viridiplantae</taxon>
        <taxon>Streptophyta</taxon>
        <taxon>Embryophyta</taxon>
        <taxon>Tracheophyta</taxon>
        <taxon>Spermatophyta</taxon>
        <taxon>Magnoliopsida</taxon>
        <taxon>Liliopsida</taxon>
        <taxon>Asparagales</taxon>
        <taxon>Iridaceae</taxon>
        <taxon>Iridoideae</taxon>
        <taxon>Irideae</taxon>
        <taxon>Iris</taxon>
    </lineage>
</organism>
<feature type="region of interest" description="Disordered" evidence="1">
    <location>
        <begin position="48"/>
        <end position="77"/>
    </location>
</feature>
<reference evidence="3" key="2">
    <citation type="submission" date="2023-04" db="EMBL/GenBank/DDBJ databases">
        <authorList>
            <person name="Bruccoleri R.E."/>
            <person name="Oakeley E.J."/>
            <person name="Faust A.-M."/>
            <person name="Dessus-Babus S."/>
            <person name="Altorfer M."/>
            <person name="Burckhardt D."/>
            <person name="Oertli M."/>
            <person name="Naumann U."/>
            <person name="Petersen F."/>
            <person name="Wong J."/>
        </authorList>
    </citation>
    <scope>NUCLEOTIDE SEQUENCE</scope>
    <source>
        <strain evidence="3">GSM-AAB239-AS_SAM_17_03QT</strain>
        <tissue evidence="3">Leaf</tissue>
    </source>
</reference>
<reference evidence="3" key="1">
    <citation type="journal article" date="2023" name="GigaByte">
        <title>Genome assembly of the bearded iris, Iris pallida Lam.</title>
        <authorList>
            <person name="Bruccoleri R.E."/>
            <person name="Oakeley E.J."/>
            <person name="Faust A.M.E."/>
            <person name="Altorfer M."/>
            <person name="Dessus-Babus S."/>
            <person name="Burckhardt D."/>
            <person name="Oertli M."/>
            <person name="Naumann U."/>
            <person name="Petersen F."/>
            <person name="Wong J."/>
        </authorList>
    </citation>
    <scope>NUCLEOTIDE SEQUENCE</scope>
    <source>
        <strain evidence="3">GSM-AAB239-AS_SAM_17_03QT</strain>
    </source>
</reference>
<dbReference type="EMBL" id="JANAVB010040818">
    <property type="protein sequence ID" value="KAJ6797587.1"/>
    <property type="molecule type" value="Genomic_DNA"/>
</dbReference>
<evidence type="ECO:0000256" key="1">
    <source>
        <dbReference type="SAM" id="MobiDB-lite"/>
    </source>
</evidence>
<protein>
    <submittedName>
        <fullName evidence="3">Condensin-2 complex subunit H2</fullName>
    </submittedName>
</protein>
<feature type="compositionally biased region" description="Polar residues" evidence="1">
    <location>
        <begin position="264"/>
        <end position="283"/>
    </location>
</feature>
<gene>
    <name evidence="3" type="ORF">M6B38_217980</name>
</gene>
<evidence type="ECO:0000313" key="4">
    <source>
        <dbReference type="Proteomes" id="UP001140949"/>
    </source>
</evidence>
<dbReference type="AlphaFoldDB" id="A0AAX6E0D7"/>
<sequence>MVLSAQNSLKQLNYKDIYRTSKIHLIPPPYFEKLRRSFLNREEEAFDGFGEFDDDNNEDSNGPPGFEQPEFDLPNDGMDTEFDHRKFGDDGPNFDGTDPFAQDNLGSQTSLEDLCRSHLDTLLASIAESEKQTELAARVSTWKQRIEQTLEDEDSQPPFDIHQYGERILDRLSMDVDIGGSMSFTNVVMGQPKHDVARTFSALLQLVNNGTVDLQRADSGSELVCYSAANPFYVKLLHNERRKEMEVCSSSRKRLKSPKRNAHNSKANRSTSEATSPSKSLHQNGRLPVKIGKGTVIRCTPEGKRRRKSRMREAVDLQPAG</sequence>
<feature type="domain" description="Condensin-2 complex subunit H2 C-terminal" evidence="2">
    <location>
        <begin position="110"/>
        <end position="244"/>
    </location>
</feature>